<organism evidence="1 2">
    <name type="scientific">Calothrix parasitica NIES-267</name>
    <dbReference type="NCBI Taxonomy" id="1973488"/>
    <lineage>
        <taxon>Bacteria</taxon>
        <taxon>Bacillati</taxon>
        <taxon>Cyanobacteriota</taxon>
        <taxon>Cyanophyceae</taxon>
        <taxon>Nostocales</taxon>
        <taxon>Calotrichaceae</taxon>
        <taxon>Calothrix</taxon>
    </lineage>
</organism>
<dbReference type="EMBL" id="AP018227">
    <property type="protein sequence ID" value="BAY80683.1"/>
    <property type="molecule type" value="Genomic_DNA"/>
</dbReference>
<gene>
    <name evidence="1" type="ORF">NIES267_01400</name>
</gene>
<protein>
    <submittedName>
        <fullName evidence="1">Uncharacterized protein</fullName>
    </submittedName>
</protein>
<dbReference type="AlphaFoldDB" id="A0A1Z4LHH0"/>
<dbReference type="OrthoDB" id="518072at2"/>
<dbReference type="Proteomes" id="UP000218418">
    <property type="component" value="Chromosome"/>
</dbReference>
<evidence type="ECO:0000313" key="2">
    <source>
        <dbReference type="Proteomes" id="UP000218418"/>
    </source>
</evidence>
<keyword evidence="2" id="KW-1185">Reference proteome</keyword>
<evidence type="ECO:0000313" key="1">
    <source>
        <dbReference type="EMBL" id="BAY80683.1"/>
    </source>
</evidence>
<accession>A0A1Z4LHH0</accession>
<sequence length="68" mass="8040">MSLRVERSETKQSQGLGLLRFARNDGKYFCLPTYVREEVKTAQLRILYHNLSNYEKKHPANRPVTRCK</sequence>
<reference evidence="1 2" key="1">
    <citation type="submission" date="2017-06" db="EMBL/GenBank/DDBJ databases">
        <title>Genome sequencing of cyanobaciteial culture collection at National Institute for Environmental Studies (NIES).</title>
        <authorList>
            <person name="Hirose Y."/>
            <person name="Shimura Y."/>
            <person name="Fujisawa T."/>
            <person name="Nakamura Y."/>
            <person name="Kawachi M."/>
        </authorList>
    </citation>
    <scope>NUCLEOTIDE SEQUENCE [LARGE SCALE GENOMIC DNA]</scope>
    <source>
        <strain evidence="1 2">NIES-267</strain>
    </source>
</reference>
<proteinExistence type="predicted"/>
<name>A0A1Z4LHH0_9CYAN</name>